<dbReference type="RefSeq" id="WP_191726649.1">
    <property type="nucleotide sequence ID" value="NZ_JACSPY010000010.1"/>
</dbReference>
<dbReference type="Pfam" id="PF13400">
    <property type="entry name" value="Tad"/>
    <property type="match status" value="1"/>
</dbReference>
<evidence type="ECO:0000313" key="3">
    <source>
        <dbReference type="EMBL" id="MBD8021256.1"/>
    </source>
</evidence>
<proteinExistence type="predicted"/>
<name>A0ABR8WVY6_9MICO</name>
<dbReference type="InterPro" id="IPR028087">
    <property type="entry name" value="Tad_N"/>
</dbReference>
<dbReference type="EMBL" id="JACSPY010000010">
    <property type="protein sequence ID" value="MBD8021256.1"/>
    <property type="molecule type" value="Genomic_DNA"/>
</dbReference>
<evidence type="ECO:0000256" key="1">
    <source>
        <dbReference type="SAM" id="Phobius"/>
    </source>
</evidence>
<organism evidence="3 4">
    <name type="scientific">Brevibacterium gallinarum</name>
    <dbReference type="NCBI Taxonomy" id="2762220"/>
    <lineage>
        <taxon>Bacteria</taxon>
        <taxon>Bacillati</taxon>
        <taxon>Actinomycetota</taxon>
        <taxon>Actinomycetes</taxon>
        <taxon>Micrococcales</taxon>
        <taxon>Brevibacteriaceae</taxon>
        <taxon>Brevibacterium</taxon>
    </lineage>
</organism>
<feature type="domain" description="Putative Flp pilus-assembly TadG-like N-terminal" evidence="2">
    <location>
        <begin position="18"/>
        <end position="64"/>
    </location>
</feature>
<evidence type="ECO:0000259" key="2">
    <source>
        <dbReference type="Pfam" id="PF13400"/>
    </source>
</evidence>
<gene>
    <name evidence="3" type="ORF">H9634_10745</name>
</gene>
<keyword evidence="1" id="KW-1133">Transmembrane helix</keyword>
<feature type="transmembrane region" description="Helical" evidence="1">
    <location>
        <begin position="20"/>
        <end position="41"/>
    </location>
</feature>
<sequence length="153" mass="16664">MNAGIRKRRKLRFGDDDGSITPLAIGFTAIGLALIFLAVVISDIYLAQRKLYALADSAALSAADSFQPSYQGSGPRIEFSDAEVQARAHDYLRQVPRSERFQRVGVRGRAVDDSTVEVTITTRFRPVALSPFVPDGIPLEAAATSRGGLRLDR</sequence>
<protein>
    <recommendedName>
        <fullName evidence="2">Putative Flp pilus-assembly TadG-like N-terminal domain-containing protein</fullName>
    </recommendedName>
</protein>
<dbReference type="Proteomes" id="UP000651517">
    <property type="component" value="Unassembled WGS sequence"/>
</dbReference>
<comment type="caution">
    <text evidence="3">The sequence shown here is derived from an EMBL/GenBank/DDBJ whole genome shotgun (WGS) entry which is preliminary data.</text>
</comment>
<accession>A0ABR8WVY6</accession>
<evidence type="ECO:0000313" key="4">
    <source>
        <dbReference type="Proteomes" id="UP000651517"/>
    </source>
</evidence>
<reference evidence="3 4" key="1">
    <citation type="submission" date="2020-08" db="EMBL/GenBank/DDBJ databases">
        <title>A Genomic Blueprint of the Chicken Gut Microbiome.</title>
        <authorList>
            <person name="Gilroy R."/>
            <person name="Ravi A."/>
            <person name="Getino M."/>
            <person name="Pursley I."/>
            <person name="Horton D.L."/>
            <person name="Alikhan N.-F."/>
            <person name="Baker D."/>
            <person name="Gharbi K."/>
            <person name="Hall N."/>
            <person name="Watson M."/>
            <person name="Adriaenssens E.M."/>
            <person name="Foster-Nyarko E."/>
            <person name="Jarju S."/>
            <person name="Secka A."/>
            <person name="Antonio M."/>
            <person name="Oren A."/>
            <person name="Chaudhuri R."/>
            <person name="La Ragione R.M."/>
            <person name="Hildebrand F."/>
            <person name="Pallen M.J."/>
        </authorList>
    </citation>
    <scope>NUCLEOTIDE SEQUENCE [LARGE SCALE GENOMIC DNA]</scope>
    <source>
        <strain evidence="3 4">Re57</strain>
    </source>
</reference>
<keyword evidence="1" id="KW-0472">Membrane</keyword>
<keyword evidence="1" id="KW-0812">Transmembrane</keyword>
<keyword evidence="4" id="KW-1185">Reference proteome</keyword>